<name>A0ACD3RT12_LARCR</name>
<sequence length="419" mass="46775">MASLNNDIKPAFGTNQEDYASYIMNGIIRWGDPVSCSPGGRRAAGAADEEQRPNAAGPPNSGKTALAAKISEDSQFPFIKICSPDKMIGHSEIAKCQAIKKIFEDAYKSQLSCVVVDDIERLLDYVPNRPSFLQPGVTSSAGAAEETSSEARSYIFSFASLLFCFLLFLLSSLVVFNPFLLFVVTYGPHAHRQTFTGDIPKKICTPKTVVRNLTSTIPSQCDLLLGSFEEVERASIAKAVKGKGLWIGIKKLLMLIEMSVQMDPGYRVSKFLSLLKDEGAFEQFCINYCNEKLQQLFIQLVLKQEQEEYQREGIPWKHIDYFNNQIIVDLVEQQHKGIFSVLDEACMNVGKVTDEVFLQGLNGKLAKHAHYTSRKVGNAEHRADVCFPVHNIDIRKSFDGGHQLPERASRSLTRHFAHK</sequence>
<proteinExistence type="predicted"/>
<organism evidence="1 2">
    <name type="scientific">Larimichthys crocea</name>
    <name type="common">Large yellow croaker</name>
    <name type="synonym">Pseudosciaena crocea</name>
    <dbReference type="NCBI Taxonomy" id="215358"/>
    <lineage>
        <taxon>Eukaryota</taxon>
        <taxon>Metazoa</taxon>
        <taxon>Chordata</taxon>
        <taxon>Craniata</taxon>
        <taxon>Vertebrata</taxon>
        <taxon>Euteleostomi</taxon>
        <taxon>Actinopterygii</taxon>
        <taxon>Neopterygii</taxon>
        <taxon>Teleostei</taxon>
        <taxon>Neoteleostei</taxon>
        <taxon>Acanthomorphata</taxon>
        <taxon>Eupercaria</taxon>
        <taxon>Sciaenidae</taxon>
        <taxon>Larimichthys</taxon>
    </lineage>
</organism>
<comment type="caution">
    <text evidence="1">The sequence shown here is derived from an EMBL/GenBank/DDBJ whole genome shotgun (WGS) entry which is preliminary data.</text>
</comment>
<evidence type="ECO:0000313" key="2">
    <source>
        <dbReference type="Proteomes" id="UP000793456"/>
    </source>
</evidence>
<reference evidence="1" key="1">
    <citation type="submission" date="2018-11" db="EMBL/GenBank/DDBJ databases">
        <title>The sequence and de novo assembly of Larimichthys crocea genome using PacBio and Hi-C technologies.</title>
        <authorList>
            <person name="Xu P."/>
            <person name="Chen B."/>
            <person name="Zhou Z."/>
            <person name="Ke Q."/>
            <person name="Wu Y."/>
            <person name="Bai H."/>
            <person name="Pu F."/>
        </authorList>
    </citation>
    <scope>NUCLEOTIDE SEQUENCE</scope>
    <source>
        <tissue evidence="1">Muscle</tissue>
    </source>
</reference>
<protein>
    <submittedName>
        <fullName evidence="1">Uncharacterized protein</fullName>
    </submittedName>
</protein>
<keyword evidence="2" id="KW-1185">Reference proteome</keyword>
<evidence type="ECO:0000313" key="1">
    <source>
        <dbReference type="EMBL" id="TMS22590.1"/>
    </source>
</evidence>
<dbReference type="Proteomes" id="UP000793456">
    <property type="component" value="Chromosome II"/>
</dbReference>
<dbReference type="EMBL" id="CM011675">
    <property type="protein sequence ID" value="TMS22590.1"/>
    <property type="molecule type" value="Genomic_DNA"/>
</dbReference>
<gene>
    <name evidence="1" type="ORF">E3U43_012855</name>
</gene>
<accession>A0ACD3RT12</accession>